<evidence type="ECO:0000313" key="2">
    <source>
        <dbReference type="EMBL" id="GAU90222.1"/>
    </source>
</evidence>
<comment type="caution">
    <text evidence="2">The sequence shown here is derived from an EMBL/GenBank/DDBJ whole genome shotgun (WGS) entry which is preliminary data.</text>
</comment>
<feature type="compositionally biased region" description="Polar residues" evidence="1">
    <location>
        <begin position="240"/>
        <end position="255"/>
    </location>
</feature>
<feature type="region of interest" description="Disordered" evidence="1">
    <location>
        <begin position="178"/>
        <end position="539"/>
    </location>
</feature>
<feature type="compositionally biased region" description="Low complexity" evidence="1">
    <location>
        <begin position="182"/>
        <end position="230"/>
    </location>
</feature>
<feature type="compositionally biased region" description="Basic and acidic residues" evidence="1">
    <location>
        <begin position="412"/>
        <end position="424"/>
    </location>
</feature>
<evidence type="ECO:0000256" key="1">
    <source>
        <dbReference type="SAM" id="MobiDB-lite"/>
    </source>
</evidence>
<dbReference type="Proteomes" id="UP000186922">
    <property type="component" value="Unassembled WGS sequence"/>
</dbReference>
<dbReference type="AlphaFoldDB" id="A0A1D1URD8"/>
<protein>
    <submittedName>
        <fullName evidence="2">Uncharacterized protein</fullName>
    </submittedName>
</protein>
<organism evidence="2 3">
    <name type="scientific">Ramazzottius varieornatus</name>
    <name type="common">Water bear</name>
    <name type="synonym">Tardigrade</name>
    <dbReference type="NCBI Taxonomy" id="947166"/>
    <lineage>
        <taxon>Eukaryota</taxon>
        <taxon>Metazoa</taxon>
        <taxon>Ecdysozoa</taxon>
        <taxon>Tardigrada</taxon>
        <taxon>Eutardigrada</taxon>
        <taxon>Parachela</taxon>
        <taxon>Hypsibioidea</taxon>
        <taxon>Ramazzottiidae</taxon>
        <taxon>Ramazzottius</taxon>
    </lineage>
</organism>
<dbReference type="EMBL" id="BDGG01000001">
    <property type="protein sequence ID" value="GAU90222.1"/>
    <property type="molecule type" value="Genomic_DNA"/>
</dbReference>
<feature type="region of interest" description="Disordered" evidence="1">
    <location>
        <begin position="1"/>
        <end position="62"/>
    </location>
</feature>
<gene>
    <name evidence="2" type="primary">RvY_02672-1</name>
    <name evidence="2" type="synonym">RvY_02672.1</name>
    <name evidence="2" type="ORF">RvY_02672</name>
</gene>
<reference evidence="2 3" key="1">
    <citation type="journal article" date="2016" name="Nat. Commun.">
        <title>Extremotolerant tardigrade genome and improved radiotolerance of human cultured cells by tardigrade-unique protein.</title>
        <authorList>
            <person name="Hashimoto T."/>
            <person name="Horikawa D.D."/>
            <person name="Saito Y."/>
            <person name="Kuwahara H."/>
            <person name="Kozuka-Hata H."/>
            <person name="Shin-I T."/>
            <person name="Minakuchi Y."/>
            <person name="Ohishi K."/>
            <person name="Motoyama A."/>
            <person name="Aizu T."/>
            <person name="Enomoto A."/>
            <person name="Kondo K."/>
            <person name="Tanaka S."/>
            <person name="Hara Y."/>
            <person name="Koshikawa S."/>
            <person name="Sagara H."/>
            <person name="Miura T."/>
            <person name="Yokobori S."/>
            <person name="Miyagawa K."/>
            <person name="Suzuki Y."/>
            <person name="Kubo T."/>
            <person name="Oyama M."/>
            <person name="Kohara Y."/>
            <person name="Fujiyama A."/>
            <person name="Arakawa K."/>
            <person name="Katayama T."/>
            <person name="Toyoda A."/>
            <person name="Kunieda T."/>
        </authorList>
    </citation>
    <scope>NUCLEOTIDE SEQUENCE [LARGE SCALE GENOMIC DNA]</scope>
    <source>
        <strain evidence="2 3">YOKOZUNA-1</strain>
    </source>
</reference>
<name>A0A1D1URD8_RAMVA</name>
<feature type="compositionally biased region" description="Basic and acidic residues" evidence="1">
    <location>
        <begin position="432"/>
        <end position="445"/>
    </location>
</feature>
<feature type="compositionally biased region" description="Polar residues" evidence="1">
    <location>
        <begin position="38"/>
        <end position="49"/>
    </location>
</feature>
<evidence type="ECO:0000313" key="3">
    <source>
        <dbReference type="Proteomes" id="UP000186922"/>
    </source>
</evidence>
<dbReference type="OrthoDB" id="10261302at2759"/>
<feature type="region of interest" description="Disordered" evidence="1">
    <location>
        <begin position="110"/>
        <end position="161"/>
    </location>
</feature>
<feature type="compositionally biased region" description="Low complexity" evidence="1">
    <location>
        <begin position="124"/>
        <end position="138"/>
    </location>
</feature>
<dbReference type="STRING" id="947166.A0A1D1URD8"/>
<proteinExistence type="predicted"/>
<sequence>MPAQSASYRKSERSKTTDTWTSDANSGYSNGTNGGTSAYTVTSPPQSRPGTRYSDRAASAASNVSLKDNVDVYVEDKFVKSYNLNYEPVRIRIGDEEGDVGGGTYQSRPLANTTNFGPDWNRQGSNSAYGSESAGYASMKKSYREHRKTTTTTTDPNYGYSSPAYGISLPSKLAIGAPTNYSSSQSQRSESRNHTNASSSSNNYSGGGNREYNNGVTISASNEPYSSSSAHRSESRAYSNNLAHSRNSTTSSQNHNRQEYNIPIRQQGDRGSTTIPVSHSGGGQSYKENHGRNTSVFSPDSGRGSVEIPPSRYGEPTPLPATPLGRQTSVTFSADSIPNNAGSKSTMANTAQGSPRRQKSVEFQDSPTPSPEPISGIHQFDSGQRTVLRSNDGGRPISAGIGLDGDVTVGGSDRERNRSGRDENSGSNRQSRSREVPDTTYRRSDAPLASRGVSLGSSQQFNIDKDDLPVQPLPRELFIRKSTPPPIRNNPSLTYAVDESGRSTSPSNRNSSRDRSSSRTRIPVNLAERSPSRVGLPSYERDYVDKSDWSDSDLDDLADEVRNERLRQKKLQYPHSRNAALVAELKETTGTYAASKRSRKEQEFFDRLEKKNFSSLLDRFTTEQFMPQVPFYDEEGFAIAEYKRVFLANQAANQAKRDFQARINAGEQIEDIVQSPEWKRLFIDSAKEDYDGKPFPQGGSLKMGQKDQLQINLQKNLDLSKKLQPWQMELKRMDRFND</sequence>
<feature type="compositionally biased region" description="Polar residues" evidence="1">
    <location>
        <begin position="325"/>
        <end position="367"/>
    </location>
</feature>
<keyword evidence="3" id="KW-1185">Reference proteome</keyword>
<feature type="compositionally biased region" description="Low complexity" evidence="1">
    <location>
        <begin position="25"/>
        <end position="37"/>
    </location>
</feature>
<accession>A0A1D1URD8</accession>